<accession>A0A4Y2UBB8</accession>
<dbReference type="Proteomes" id="UP000499080">
    <property type="component" value="Unassembled WGS sequence"/>
</dbReference>
<keyword evidence="1" id="KW-1133">Transmembrane helix</keyword>
<gene>
    <name evidence="2" type="ORF">AVEN_170366_1</name>
</gene>
<evidence type="ECO:0000313" key="3">
    <source>
        <dbReference type="Proteomes" id="UP000499080"/>
    </source>
</evidence>
<proteinExistence type="predicted"/>
<sequence length="147" mass="16875">MSLNVQRNSFPCFQYFSYCARNLLLCYYLLLLCQTLLHNFLLLNTNKFLQVFCGQLLAVRFLKLIDIIFIHLQPHDFSLRHTISLLQTQTLKPLKVAFNNALRSKLLPSGSEGSFGNLFSSINYQLEAGNDVAVIFPKLSENKIVTR</sequence>
<keyword evidence="1" id="KW-0472">Membrane</keyword>
<name>A0A4Y2UBB8_ARAVE</name>
<keyword evidence="1" id="KW-0812">Transmembrane</keyword>
<dbReference type="AlphaFoldDB" id="A0A4Y2UBB8"/>
<reference evidence="2 3" key="1">
    <citation type="journal article" date="2019" name="Sci. Rep.">
        <title>Orb-weaving spider Araneus ventricosus genome elucidates the spidroin gene catalogue.</title>
        <authorList>
            <person name="Kono N."/>
            <person name="Nakamura H."/>
            <person name="Ohtoshi R."/>
            <person name="Moran D.A.P."/>
            <person name="Shinohara A."/>
            <person name="Yoshida Y."/>
            <person name="Fujiwara M."/>
            <person name="Mori M."/>
            <person name="Tomita M."/>
            <person name="Arakawa K."/>
        </authorList>
    </citation>
    <scope>NUCLEOTIDE SEQUENCE [LARGE SCALE GENOMIC DNA]</scope>
</reference>
<evidence type="ECO:0000313" key="2">
    <source>
        <dbReference type="EMBL" id="GBO08946.1"/>
    </source>
</evidence>
<comment type="caution">
    <text evidence="2">The sequence shown here is derived from an EMBL/GenBank/DDBJ whole genome shotgun (WGS) entry which is preliminary data.</text>
</comment>
<feature type="transmembrane region" description="Helical" evidence="1">
    <location>
        <begin position="23"/>
        <end position="42"/>
    </location>
</feature>
<keyword evidence="3" id="KW-1185">Reference proteome</keyword>
<evidence type="ECO:0000256" key="1">
    <source>
        <dbReference type="SAM" id="Phobius"/>
    </source>
</evidence>
<organism evidence="2 3">
    <name type="scientific">Araneus ventricosus</name>
    <name type="common">Orbweaver spider</name>
    <name type="synonym">Epeira ventricosa</name>
    <dbReference type="NCBI Taxonomy" id="182803"/>
    <lineage>
        <taxon>Eukaryota</taxon>
        <taxon>Metazoa</taxon>
        <taxon>Ecdysozoa</taxon>
        <taxon>Arthropoda</taxon>
        <taxon>Chelicerata</taxon>
        <taxon>Arachnida</taxon>
        <taxon>Araneae</taxon>
        <taxon>Araneomorphae</taxon>
        <taxon>Entelegynae</taxon>
        <taxon>Araneoidea</taxon>
        <taxon>Araneidae</taxon>
        <taxon>Araneus</taxon>
    </lineage>
</organism>
<dbReference type="EMBL" id="BGPR01034526">
    <property type="protein sequence ID" value="GBO08946.1"/>
    <property type="molecule type" value="Genomic_DNA"/>
</dbReference>
<protein>
    <submittedName>
        <fullName evidence="2">Uncharacterized protein</fullName>
    </submittedName>
</protein>